<reference evidence="2" key="2">
    <citation type="journal article" date="2023" name="Nat. Commun.">
        <title>Cultivation of marine bacteria of the SAR202 clade.</title>
        <authorList>
            <person name="Lim Y."/>
            <person name="Seo J.H."/>
            <person name="Giovannoni S.J."/>
            <person name="Kang I."/>
            <person name="Cho J.C."/>
        </authorList>
    </citation>
    <scope>NUCLEOTIDE SEQUENCE</scope>
    <source>
        <strain evidence="2">JH1073</strain>
    </source>
</reference>
<dbReference type="RefSeq" id="WP_342825759.1">
    <property type="nucleotide sequence ID" value="NZ_CP046146.1"/>
</dbReference>
<dbReference type="Proteomes" id="UP001219901">
    <property type="component" value="Chromosome"/>
</dbReference>
<accession>A0AAJ6CTE3</accession>
<keyword evidence="3" id="KW-1185">Reference proteome</keyword>
<evidence type="ECO:0000313" key="4">
    <source>
        <dbReference type="Proteomes" id="UP001321249"/>
    </source>
</evidence>
<proteinExistence type="predicted"/>
<evidence type="ECO:0000313" key="2">
    <source>
        <dbReference type="EMBL" id="WFG40208.1"/>
    </source>
</evidence>
<dbReference type="EMBL" id="CP046147">
    <property type="protein sequence ID" value="WFG40208.1"/>
    <property type="molecule type" value="Genomic_DNA"/>
</dbReference>
<organism evidence="2 3">
    <name type="scientific">Candidatus Lucifugimonas marina</name>
    <dbReference type="NCBI Taxonomy" id="3038979"/>
    <lineage>
        <taxon>Bacteria</taxon>
        <taxon>Bacillati</taxon>
        <taxon>Chloroflexota</taxon>
        <taxon>Dehalococcoidia</taxon>
        <taxon>SAR202 cluster</taxon>
        <taxon>Candidatus Lucifugimonadales</taxon>
        <taxon>Candidatus Lucifugimonadaceae</taxon>
        <taxon>Candidatus Lucifugimonas</taxon>
    </lineage>
</organism>
<evidence type="ECO:0000313" key="3">
    <source>
        <dbReference type="Proteomes" id="UP001219901"/>
    </source>
</evidence>
<name>A0AAJ6CTE3_9CHLR</name>
<dbReference type="EMBL" id="WMBE01000003">
    <property type="protein sequence ID" value="MDG0867414.1"/>
    <property type="molecule type" value="Genomic_DNA"/>
</dbReference>
<protein>
    <submittedName>
        <fullName evidence="2">Uncharacterized protein</fullName>
    </submittedName>
</protein>
<gene>
    <name evidence="1" type="ORF">GKO46_10070</name>
    <name evidence="2" type="ORF">GKO48_11475</name>
</gene>
<reference evidence="3 4" key="1">
    <citation type="submission" date="2019-11" db="EMBL/GenBank/DDBJ databases">
        <authorList>
            <person name="Cho J.-C."/>
        </authorList>
    </citation>
    <scope>NUCLEOTIDE SEQUENCE [LARGE SCALE GENOMIC DNA]</scope>
    <source>
        <strain evidence="2 3">JH1073</strain>
        <strain evidence="1 4">JH702</strain>
    </source>
</reference>
<reference evidence="3" key="3">
    <citation type="submission" date="2023-06" db="EMBL/GenBank/DDBJ databases">
        <title>Pangenomics reveal diversification of enzyme families and niche specialization in globally abundant SAR202 bacteria.</title>
        <authorList>
            <person name="Saw J.H.W."/>
        </authorList>
    </citation>
    <scope>NUCLEOTIDE SEQUENCE [LARGE SCALE GENOMIC DNA]</scope>
    <source>
        <strain evidence="3">JH1073</strain>
    </source>
</reference>
<sequence>MAKSKHAMYTIAMKYLAENYARGGTIDQAHEYLKWYLGQFPEQFPDGTRPPGRGTVGNWKKLVGAEQGEQTFDPTKGVQWSRWRLIESAAEHAFLSQLDVINRLVFGKPLTEVQASWGVQLREEIQDLDPISSWYFVVTYERLLTMRTGLDQRMRTDWLDTMLAFKPWTDEGRDAYRILINNDVTEQLLFPKFGGEAEIPPFITHYAGGAMSPDSAGHLKDWSAHYQIQVKTSKDWTLVFERLVEWSPFKKLASPAPIG</sequence>
<evidence type="ECO:0000313" key="1">
    <source>
        <dbReference type="EMBL" id="MDG0867414.1"/>
    </source>
</evidence>
<dbReference type="AlphaFoldDB" id="A0AAJ6CTE3"/>
<dbReference type="Proteomes" id="UP001321249">
    <property type="component" value="Unassembled WGS sequence"/>
</dbReference>